<feature type="transmembrane region" description="Helical" evidence="7">
    <location>
        <begin position="12"/>
        <end position="38"/>
    </location>
</feature>
<evidence type="ECO:0000313" key="9">
    <source>
        <dbReference type="EMBL" id="QWF69880.1"/>
    </source>
</evidence>
<evidence type="ECO:0000256" key="4">
    <source>
        <dbReference type="ARBA" id="ARBA00022692"/>
    </source>
</evidence>
<keyword evidence="2" id="KW-0813">Transport</keyword>
<feature type="transmembrane region" description="Helical" evidence="7">
    <location>
        <begin position="232"/>
        <end position="253"/>
    </location>
</feature>
<dbReference type="InterPro" id="IPR036259">
    <property type="entry name" value="MFS_trans_sf"/>
</dbReference>
<evidence type="ECO:0000256" key="2">
    <source>
        <dbReference type="ARBA" id="ARBA00022448"/>
    </source>
</evidence>
<dbReference type="NCBIfam" id="TIGR00711">
    <property type="entry name" value="efflux_EmrB"/>
    <property type="match status" value="1"/>
</dbReference>
<gene>
    <name evidence="9" type="ORF">KEF85_10965</name>
</gene>
<evidence type="ECO:0000259" key="8">
    <source>
        <dbReference type="PROSITE" id="PS50850"/>
    </source>
</evidence>
<dbReference type="AlphaFoldDB" id="A0A975ML91"/>
<dbReference type="RefSeq" id="WP_215580461.1">
    <property type="nucleotide sequence ID" value="NZ_CP073754.1"/>
</dbReference>
<evidence type="ECO:0000256" key="6">
    <source>
        <dbReference type="ARBA" id="ARBA00023136"/>
    </source>
</evidence>
<feature type="transmembrane region" description="Helical" evidence="7">
    <location>
        <begin position="335"/>
        <end position="355"/>
    </location>
</feature>
<evidence type="ECO:0000256" key="5">
    <source>
        <dbReference type="ARBA" id="ARBA00022989"/>
    </source>
</evidence>
<dbReference type="Gene3D" id="1.20.1250.20">
    <property type="entry name" value="MFS general substrate transporter like domains"/>
    <property type="match status" value="1"/>
</dbReference>
<organism evidence="9 10">
    <name type="scientific">Methylomonas paludis</name>
    <dbReference type="NCBI Taxonomy" id="1173101"/>
    <lineage>
        <taxon>Bacteria</taxon>
        <taxon>Pseudomonadati</taxon>
        <taxon>Pseudomonadota</taxon>
        <taxon>Gammaproteobacteria</taxon>
        <taxon>Methylococcales</taxon>
        <taxon>Methylococcaceae</taxon>
        <taxon>Methylomonas</taxon>
    </lineage>
</organism>
<dbReference type="GO" id="GO:0022857">
    <property type="term" value="F:transmembrane transporter activity"/>
    <property type="evidence" value="ECO:0007669"/>
    <property type="project" value="InterPro"/>
</dbReference>
<keyword evidence="10" id="KW-1185">Reference proteome</keyword>
<feature type="transmembrane region" description="Helical" evidence="7">
    <location>
        <begin position="273"/>
        <end position="295"/>
    </location>
</feature>
<feature type="transmembrane region" description="Helical" evidence="7">
    <location>
        <begin position="367"/>
        <end position="387"/>
    </location>
</feature>
<protein>
    <submittedName>
        <fullName evidence="9">DHA2 family efflux MFS transporter permease subunit</fullName>
    </submittedName>
</protein>
<dbReference type="PANTHER" id="PTHR23501:SF174">
    <property type="entry name" value="MULTIDRUG EXPORT PROTEIN EMRB-RELATED"/>
    <property type="match status" value="1"/>
</dbReference>
<feature type="transmembrane region" description="Helical" evidence="7">
    <location>
        <begin position="478"/>
        <end position="502"/>
    </location>
</feature>
<feature type="domain" description="Major facilitator superfamily (MFS) profile" evidence="8">
    <location>
        <begin position="13"/>
        <end position="507"/>
    </location>
</feature>
<comment type="subcellular location">
    <subcellularLocation>
        <location evidence="1">Cell membrane</location>
        <topology evidence="1">Multi-pass membrane protein</topology>
    </subcellularLocation>
</comment>
<dbReference type="Gene3D" id="1.20.1720.10">
    <property type="entry name" value="Multidrug resistance protein D"/>
    <property type="match status" value="1"/>
</dbReference>
<evidence type="ECO:0000256" key="7">
    <source>
        <dbReference type="SAM" id="Phobius"/>
    </source>
</evidence>
<dbReference type="SUPFAM" id="SSF103473">
    <property type="entry name" value="MFS general substrate transporter"/>
    <property type="match status" value="1"/>
</dbReference>
<dbReference type="KEGG" id="mpad:KEF85_10965"/>
<feature type="transmembrane region" description="Helical" evidence="7">
    <location>
        <begin position="165"/>
        <end position="183"/>
    </location>
</feature>
<feature type="transmembrane region" description="Helical" evidence="7">
    <location>
        <begin position="203"/>
        <end position="220"/>
    </location>
</feature>
<name>A0A975ML91_9GAMM</name>
<proteinExistence type="predicted"/>
<evidence type="ECO:0000256" key="1">
    <source>
        <dbReference type="ARBA" id="ARBA00004651"/>
    </source>
</evidence>
<evidence type="ECO:0000313" key="10">
    <source>
        <dbReference type="Proteomes" id="UP000676649"/>
    </source>
</evidence>
<dbReference type="InterPro" id="IPR004638">
    <property type="entry name" value="EmrB-like"/>
</dbReference>
<keyword evidence="6 7" id="KW-0472">Membrane</keyword>
<keyword evidence="4 7" id="KW-0812">Transmembrane</keyword>
<feature type="transmembrane region" description="Helical" evidence="7">
    <location>
        <begin position="307"/>
        <end position="328"/>
    </location>
</feature>
<dbReference type="GO" id="GO:0005886">
    <property type="term" value="C:plasma membrane"/>
    <property type="evidence" value="ECO:0007669"/>
    <property type="project" value="UniProtKB-SubCell"/>
</dbReference>
<keyword evidence="3" id="KW-1003">Cell membrane</keyword>
<dbReference type="CDD" id="cd17503">
    <property type="entry name" value="MFS_LmrB_MDR_like"/>
    <property type="match status" value="1"/>
</dbReference>
<reference evidence="9" key="1">
    <citation type="submission" date="2021-04" db="EMBL/GenBank/DDBJ databases">
        <title>Draft genome sequence data of methanotrophic Methylovulum sp. strain S1L and Methylomonas sp. strain S2AM isolated from boreal lake water columns.</title>
        <authorList>
            <person name="Rissanen A.J."/>
            <person name="Mangayil R."/>
            <person name="Svenning M.M."/>
            <person name="Khanongnuch R."/>
        </authorList>
    </citation>
    <scope>NUCLEOTIDE SEQUENCE</scope>
    <source>
        <strain evidence="9">S2AM</strain>
    </source>
</reference>
<feature type="transmembrane region" description="Helical" evidence="7">
    <location>
        <begin position="79"/>
        <end position="98"/>
    </location>
</feature>
<feature type="transmembrane region" description="Helical" evidence="7">
    <location>
        <begin position="50"/>
        <end position="72"/>
    </location>
</feature>
<dbReference type="InterPro" id="IPR020846">
    <property type="entry name" value="MFS_dom"/>
</dbReference>
<accession>A0A975ML91</accession>
<dbReference type="Pfam" id="PF07690">
    <property type="entry name" value="MFS_1"/>
    <property type="match status" value="1"/>
</dbReference>
<keyword evidence="5 7" id="KW-1133">Transmembrane helix</keyword>
<dbReference type="Proteomes" id="UP000676649">
    <property type="component" value="Chromosome"/>
</dbReference>
<evidence type="ECO:0000256" key="3">
    <source>
        <dbReference type="ARBA" id="ARBA00022475"/>
    </source>
</evidence>
<dbReference type="EMBL" id="CP073754">
    <property type="protein sequence ID" value="QWF69880.1"/>
    <property type="molecule type" value="Genomic_DNA"/>
</dbReference>
<feature type="transmembrane region" description="Helical" evidence="7">
    <location>
        <begin position="399"/>
        <end position="421"/>
    </location>
</feature>
<sequence>MNAAAPAVNPYLIAVVVSLAAFMEVLDTTIVNVALAHIGGSLAASPDESTWVLTSYLVANGIVLPLSGWLAGVMGRKNYFLLSIVGFTLTSFACGLATSLPMLIVFRLLQGLAGGGLQPMQMAIVMDAFPLEKRGTAFGITGLTMIVAPILGPTLGGFITDSFNWRWIFFMNVPIGLLALILVKRLVQDPVHAQAKGLLSIDYIGLGLVVLGLGALQVVLDKGQEDDWFSSHFIIFFSIVCVVSLLAAVVWLLRQPDPVIDLRLMQNRSFGMASLMIFFVGIALYSSSTLLPLLVQTEFGYDATTAGLVLSPGGLALVILMPVVGKLVNRFQASYLIALGMLLVSGGMWLTSFITPQSDYEHFVLMRVFQVLGLPFLFIPSSTLAFSGIPPEKSSKASALFSLIRNLGGSIGISLVLSYVARHQQLHQTVLVEHLNAANPGYVELLAQYTRHAAGSGVEAGRQALNRIYQQLLSQSSILAYCDAFRLLAVITLGLAGIALLMPKHRSGPTASPIAGH</sequence>
<dbReference type="PROSITE" id="PS50850">
    <property type="entry name" value="MFS"/>
    <property type="match status" value="1"/>
</dbReference>
<dbReference type="PANTHER" id="PTHR23501">
    <property type="entry name" value="MAJOR FACILITATOR SUPERFAMILY"/>
    <property type="match status" value="1"/>
</dbReference>
<dbReference type="PRINTS" id="PR01036">
    <property type="entry name" value="TCRTETB"/>
</dbReference>
<dbReference type="InterPro" id="IPR011701">
    <property type="entry name" value="MFS"/>
</dbReference>
<feature type="transmembrane region" description="Helical" evidence="7">
    <location>
        <begin position="137"/>
        <end position="159"/>
    </location>
</feature>